<gene>
    <name evidence="1" type="ORF">GOARA_021_00340</name>
</gene>
<evidence type="ECO:0000313" key="2">
    <source>
        <dbReference type="Proteomes" id="UP000035088"/>
    </source>
</evidence>
<proteinExistence type="predicted"/>
<accession>G7GYX2</accession>
<dbReference type="STRING" id="1073574.GOARA_021_00340"/>
<dbReference type="RefSeq" id="WP_007320874.1">
    <property type="nucleotide sequence ID" value="NZ_BAEE01000021.1"/>
</dbReference>
<dbReference type="AlphaFoldDB" id="G7GYX2"/>
<comment type="caution">
    <text evidence="1">The sequence shown here is derived from an EMBL/GenBank/DDBJ whole genome shotgun (WGS) entry which is preliminary data.</text>
</comment>
<protein>
    <submittedName>
        <fullName evidence="1">Uncharacterized protein</fullName>
    </submittedName>
</protein>
<evidence type="ECO:0000313" key="1">
    <source>
        <dbReference type="EMBL" id="GAB08797.1"/>
    </source>
</evidence>
<dbReference type="Proteomes" id="UP000035088">
    <property type="component" value="Unassembled WGS sequence"/>
</dbReference>
<organism evidence="1 2">
    <name type="scientific">Gordonia araii NBRC 100433</name>
    <dbReference type="NCBI Taxonomy" id="1073574"/>
    <lineage>
        <taxon>Bacteria</taxon>
        <taxon>Bacillati</taxon>
        <taxon>Actinomycetota</taxon>
        <taxon>Actinomycetes</taxon>
        <taxon>Mycobacteriales</taxon>
        <taxon>Gordoniaceae</taxon>
        <taxon>Gordonia</taxon>
    </lineage>
</organism>
<reference evidence="1 2" key="1">
    <citation type="submission" date="2011-11" db="EMBL/GenBank/DDBJ databases">
        <title>Whole genome shotgun sequence of Gordonia araii NBRC 100433.</title>
        <authorList>
            <person name="Yoshida Y."/>
            <person name="Hosoyama A."/>
            <person name="Tsuchikane K."/>
            <person name="Katsumata H."/>
            <person name="Yamazaki S."/>
            <person name="Fujita N."/>
        </authorList>
    </citation>
    <scope>NUCLEOTIDE SEQUENCE [LARGE SCALE GENOMIC DNA]</scope>
    <source>
        <strain evidence="1 2">NBRC 100433</strain>
    </source>
</reference>
<dbReference type="EMBL" id="BAEE01000021">
    <property type="protein sequence ID" value="GAB08797.1"/>
    <property type="molecule type" value="Genomic_DNA"/>
</dbReference>
<name>G7GYX2_9ACTN</name>
<keyword evidence="2" id="KW-1185">Reference proteome</keyword>
<sequence>MLYLVIAAIIGEILYLLMRNPNGLDFRGREFSDALHDRELKLERRRKEARQAVEAGPRHRAA</sequence>